<dbReference type="Proteomes" id="UP000555728">
    <property type="component" value="Unassembled WGS sequence"/>
</dbReference>
<dbReference type="CDD" id="cd01285">
    <property type="entry name" value="nucleoside_deaminase"/>
    <property type="match status" value="1"/>
</dbReference>
<comment type="catalytic activity">
    <reaction evidence="5 6">
        <text>adenosine(34) in tRNA + H2O + H(+) = inosine(34) in tRNA + NH4(+)</text>
        <dbReference type="Rhea" id="RHEA:43168"/>
        <dbReference type="Rhea" id="RHEA-COMP:10373"/>
        <dbReference type="Rhea" id="RHEA-COMP:10374"/>
        <dbReference type="ChEBI" id="CHEBI:15377"/>
        <dbReference type="ChEBI" id="CHEBI:15378"/>
        <dbReference type="ChEBI" id="CHEBI:28938"/>
        <dbReference type="ChEBI" id="CHEBI:74411"/>
        <dbReference type="ChEBI" id="CHEBI:82852"/>
        <dbReference type="EC" id="3.5.4.33"/>
    </reaction>
</comment>
<keyword evidence="2 6" id="KW-0479">Metal-binding</keyword>
<keyword evidence="4 6" id="KW-0862">Zinc</keyword>
<dbReference type="GO" id="GO:0052717">
    <property type="term" value="F:tRNA-specific adenosine-34 deaminase activity"/>
    <property type="evidence" value="ECO:0007669"/>
    <property type="project" value="UniProtKB-UniRule"/>
</dbReference>
<dbReference type="GO" id="GO:0002100">
    <property type="term" value="P:tRNA wobble adenosine to inosine editing"/>
    <property type="evidence" value="ECO:0007669"/>
    <property type="project" value="UniProtKB-UniRule"/>
</dbReference>
<dbReference type="Pfam" id="PF00383">
    <property type="entry name" value="dCMP_cyt_deam_1"/>
    <property type="match status" value="1"/>
</dbReference>
<reference evidence="8 9" key="1">
    <citation type="submission" date="2020-08" db="EMBL/GenBank/DDBJ databases">
        <title>Genome sequencing of Purple Non-Sulfur Bacteria from various extreme environments.</title>
        <authorList>
            <person name="Mayer M."/>
        </authorList>
    </citation>
    <scope>NUCLEOTIDE SEQUENCE [LARGE SCALE GENOMIC DNA]</scope>
    <source>
        <strain evidence="8 9">JA135</strain>
    </source>
</reference>
<dbReference type="HAMAP" id="MF_00972">
    <property type="entry name" value="tRNA_aden_deaminase"/>
    <property type="match status" value="1"/>
</dbReference>
<evidence type="ECO:0000256" key="6">
    <source>
        <dbReference type="HAMAP-Rule" id="MF_00972"/>
    </source>
</evidence>
<organism evidence="8 9">
    <name type="scientific">Roseospira goensis</name>
    <dbReference type="NCBI Taxonomy" id="391922"/>
    <lineage>
        <taxon>Bacteria</taxon>
        <taxon>Pseudomonadati</taxon>
        <taxon>Pseudomonadota</taxon>
        <taxon>Alphaproteobacteria</taxon>
        <taxon>Rhodospirillales</taxon>
        <taxon>Rhodospirillaceae</taxon>
        <taxon>Roseospira</taxon>
    </lineage>
</organism>
<evidence type="ECO:0000256" key="1">
    <source>
        <dbReference type="ARBA" id="ARBA00022694"/>
    </source>
</evidence>
<keyword evidence="1 6" id="KW-0819">tRNA processing</keyword>
<dbReference type="Gene3D" id="3.40.140.10">
    <property type="entry name" value="Cytidine Deaminase, domain 2"/>
    <property type="match status" value="1"/>
</dbReference>
<feature type="binding site" evidence="6">
    <location>
        <position position="92"/>
    </location>
    <ligand>
        <name>Zn(2+)</name>
        <dbReference type="ChEBI" id="CHEBI:29105"/>
        <note>catalytic</note>
    </ligand>
</feature>
<proteinExistence type="inferred from homology"/>
<dbReference type="SUPFAM" id="SSF53927">
    <property type="entry name" value="Cytidine deaminase-like"/>
    <property type="match status" value="1"/>
</dbReference>
<evidence type="ECO:0000256" key="3">
    <source>
        <dbReference type="ARBA" id="ARBA00022801"/>
    </source>
</evidence>
<evidence type="ECO:0000313" key="9">
    <source>
        <dbReference type="Proteomes" id="UP000555728"/>
    </source>
</evidence>
<comment type="caution">
    <text evidence="8">The sequence shown here is derived from an EMBL/GenBank/DDBJ whole genome shotgun (WGS) entry which is preliminary data.</text>
</comment>
<dbReference type="PANTHER" id="PTHR11079:SF202">
    <property type="entry name" value="TRNA-SPECIFIC ADENOSINE DEAMINASE"/>
    <property type="match status" value="1"/>
</dbReference>
<dbReference type="InterPro" id="IPR016193">
    <property type="entry name" value="Cytidine_deaminase-like"/>
</dbReference>
<comment type="similarity">
    <text evidence="6">Belongs to the cytidine and deoxycytidylate deaminase family.</text>
</comment>
<dbReference type="EMBL" id="JACIGI010000002">
    <property type="protein sequence ID" value="MBB4284597.1"/>
    <property type="molecule type" value="Genomic_DNA"/>
</dbReference>
<feature type="domain" description="CMP/dCMP-type deaminase" evidence="7">
    <location>
        <begin position="10"/>
        <end position="120"/>
    </location>
</feature>
<dbReference type="PANTHER" id="PTHR11079">
    <property type="entry name" value="CYTOSINE DEAMINASE FAMILY MEMBER"/>
    <property type="match status" value="1"/>
</dbReference>
<dbReference type="PROSITE" id="PS51747">
    <property type="entry name" value="CYT_DCMP_DEAMINASES_2"/>
    <property type="match status" value="1"/>
</dbReference>
<evidence type="ECO:0000313" key="8">
    <source>
        <dbReference type="EMBL" id="MBB4284597.1"/>
    </source>
</evidence>
<comment type="cofactor">
    <cofactor evidence="6">
        <name>Zn(2+)</name>
        <dbReference type="ChEBI" id="CHEBI:29105"/>
    </cofactor>
    <text evidence="6">Binds 1 zinc ion per subunit.</text>
</comment>
<dbReference type="InterPro" id="IPR002125">
    <property type="entry name" value="CMP_dCMP_dom"/>
</dbReference>
<comment type="subunit">
    <text evidence="6">Homodimer.</text>
</comment>
<dbReference type="InterPro" id="IPR028883">
    <property type="entry name" value="tRNA_aden_deaminase"/>
</dbReference>
<gene>
    <name evidence="6" type="primary">tadA</name>
    <name evidence="8" type="ORF">GGD88_000304</name>
</gene>
<feature type="binding site" evidence="6">
    <location>
        <position position="95"/>
    </location>
    <ligand>
        <name>Zn(2+)</name>
        <dbReference type="ChEBI" id="CHEBI:29105"/>
        <note>catalytic</note>
    </ligand>
</feature>
<name>A0A7W6WJK5_9PROT</name>
<keyword evidence="3 6" id="KW-0378">Hydrolase</keyword>
<dbReference type="EC" id="3.5.4.33" evidence="6"/>
<evidence type="ECO:0000259" key="7">
    <source>
        <dbReference type="PROSITE" id="PS51747"/>
    </source>
</evidence>
<evidence type="ECO:0000256" key="2">
    <source>
        <dbReference type="ARBA" id="ARBA00022723"/>
    </source>
</evidence>
<dbReference type="AlphaFoldDB" id="A0A7W6WJK5"/>
<protein>
    <recommendedName>
        <fullName evidence="6">tRNA-specific adenosine deaminase</fullName>
        <ecNumber evidence="6">3.5.4.33</ecNumber>
    </recommendedName>
</protein>
<dbReference type="GO" id="GO:0008270">
    <property type="term" value="F:zinc ion binding"/>
    <property type="evidence" value="ECO:0007669"/>
    <property type="project" value="UniProtKB-UniRule"/>
</dbReference>
<sequence length="158" mass="16185">MSLLKRSVGRSPGDAMALALAEARAAAARGDVPVGALVLDPAGAVLAAAGNRVEADADPTAHAEILALRAAAARLGTPRLVGCTLVVTLEPCAMCAQAAALARVDRLVFGAYDPKGGGVEHGARVFERATCHHRPAVVGGVRESAAADLLRAFFRDRR</sequence>
<comment type="function">
    <text evidence="6">Catalyzes the deamination of adenosine to inosine at the wobble position 34 of tRNA(Arg2).</text>
</comment>
<feature type="active site" description="Proton donor" evidence="6">
    <location>
        <position position="64"/>
    </location>
</feature>
<feature type="binding site" evidence="6">
    <location>
        <position position="62"/>
    </location>
    <ligand>
        <name>Zn(2+)</name>
        <dbReference type="ChEBI" id="CHEBI:29105"/>
        <note>catalytic</note>
    </ligand>
</feature>
<accession>A0A7W6WJK5</accession>
<evidence type="ECO:0000256" key="5">
    <source>
        <dbReference type="ARBA" id="ARBA00048045"/>
    </source>
</evidence>
<keyword evidence="9" id="KW-1185">Reference proteome</keyword>
<evidence type="ECO:0000256" key="4">
    <source>
        <dbReference type="ARBA" id="ARBA00022833"/>
    </source>
</evidence>